<dbReference type="Pfam" id="PF03797">
    <property type="entry name" value="Autotransporter"/>
    <property type="match status" value="1"/>
</dbReference>
<gene>
    <name evidence="2" type="ORF">J5V48_01330</name>
</gene>
<dbReference type="InterPro" id="IPR005546">
    <property type="entry name" value="Autotransporte_beta"/>
</dbReference>
<dbReference type="NCBIfam" id="TIGR01414">
    <property type="entry name" value="autotrans_barl"/>
    <property type="match status" value="1"/>
</dbReference>
<comment type="caution">
    <text evidence="2">The sequence shown here is derived from an EMBL/GenBank/DDBJ whole genome shotgun (WGS) entry which is preliminary data.</text>
</comment>
<evidence type="ECO:0000313" key="2">
    <source>
        <dbReference type="EMBL" id="MBW7569534.1"/>
    </source>
</evidence>
<evidence type="ECO:0000259" key="1">
    <source>
        <dbReference type="PROSITE" id="PS51208"/>
    </source>
</evidence>
<keyword evidence="3" id="KW-1185">Reference proteome</keyword>
<dbReference type="InterPro" id="IPR036709">
    <property type="entry name" value="Autotransporte_beta_dom_sf"/>
</dbReference>
<dbReference type="Proteomes" id="UP000731465">
    <property type="component" value="Unassembled WGS sequence"/>
</dbReference>
<protein>
    <submittedName>
        <fullName evidence="2">Autotransporter outer membrane beta-barrel domain-containing protein</fullName>
    </submittedName>
</protein>
<proteinExistence type="predicted"/>
<evidence type="ECO:0000313" key="3">
    <source>
        <dbReference type="Proteomes" id="UP000731465"/>
    </source>
</evidence>
<sequence>MCTQGANYGADLDLTSLVIGADYGIAEGSKVGAYATFGTGDVDGKGAGHNVKNDVDTYGFGIYGSAKLASGVSILSDVGYTVAQNEFKGIVNADADMKVFTAGANVKYTFNTQVADISPFVGARYTSFNLESYAVKSAKGIVAYTDADTAHIFSIPVGFDLSKQITAGEWNVKPAFTAKVTFNTGDKTVSSSTQFTGVKKKNTLNLDAEVMDDVTYSVGASVSATKGAATFGAGLSYTGSSETNELSAQIGARYTF</sequence>
<dbReference type="PROSITE" id="PS51208">
    <property type="entry name" value="AUTOTRANSPORTER"/>
    <property type="match status" value="1"/>
</dbReference>
<dbReference type="EMBL" id="JAGFNY010000002">
    <property type="protein sequence ID" value="MBW7569534.1"/>
    <property type="molecule type" value="Genomic_DNA"/>
</dbReference>
<dbReference type="SMART" id="SM00869">
    <property type="entry name" value="Autotransporter"/>
    <property type="match status" value="1"/>
</dbReference>
<dbReference type="InterPro" id="IPR006315">
    <property type="entry name" value="OM_autotransptr_brl_dom"/>
</dbReference>
<organism evidence="2 3">
    <name type="scientific">Succinivibrio faecicola</name>
    <dbReference type="NCBI Taxonomy" id="2820300"/>
    <lineage>
        <taxon>Bacteria</taxon>
        <taxon>Pseudomonadati</taxon>
        <taxon>Pseudomonadota</taxon>
        <taxon>Gammaproteobacteria</taxon>
        <taxon>Aeromonadales</taxon>
        <taxon>Succinivibrionaceae</taxon>
        <taxon>Succinivibrio</taxon>
    </lineage>
</organism>
<feature type="domain" description="Autotransporter" evidence="1">
    <location>
        <begin position="1"/>
        <end position="256"/>
    </location>
</feature>
<dbReference type="Gene3D" id="2.40.128.130">
    <property type="entry name" value="Autotransporter beta-domain"/>
    <property type="match status" value="1"/>
</dbReference>
<dbReference type="SUPFAM" id="SSF103515">
    <property type="entry name" value="Autotransporter"/>
    <property type="match status" value="1"/>
</dbReference>
<name>A0ABS7DEQ7_9GAMM</name>
<reference evidence="2 3" key="1">
    <citation type="submission" date="2021-03" db="EMBL/GenBank/DDBJ databases">
        <title>Succinivibrio sp. nov. isolated from feces of cow.</title>
        <authorList>
            <person name="Choi J.-Y."/>
        </authorList>
    </citation>
    <scope>NUCLEOTIDE SEQUENCE [LARGE SCALE GENOMIC DNA]</scope>
    <source>
        <strain evidence="2 3">AGMB01872</strain>
    </source>
</reference>
<accession>A0ABS7DEQ7</accession>